<evidence type="ECO:0008006" key="3">
    <source>
        <dbReference type="Google" id="ProtNLM"/>
    </source>
</evidence>
<evidence type="ECO:0000313" key="1">
    <source>
        <dbReference type="EnsemblPlants" id="Bo6g001040.1"/>
    </source>
</evidence>
<dbReference type="PANTHER" id="PTHR11439:SF491">
    <property type="entry name" value="INTEGRASE CATALYTIC DOMAIN-CONTAINING PROTEIN"/>
    <property type="match status" value="1"/>
</dbReference>
<name>A0A0D3CNI3_BRAOL</name>
<dbReference type="OMA" id="KNAVHHE"/>
<reference evidence="1 2" key="1">
    <citation type="journal article" date="2014" name="Genome Biol.">
        <title>Transcriptome and methylome profiling reveals relics of genome dominance in the mesopolyploid Brassica oleracea.</title>
        <authorList>
            <person name="Parkin I.A."/>
            <person name="Koh C."/>
            <person name="Tang H."/>
            <person name="Robinson S.J."/>
            <person name="Kagale S."/>
            <person name="Clarke W.E."/>
            <person name="Town C.D."/>
            <person name="Nixon J."/>
            <person name="Krishnakumar V."/>
            <person name="Bidwell S.L."/>
            <person name="Denoeud F."/>
            <person name="Belcram H."/>
            <person name="Links M.G."/>
            <person name="Just J."/>
            <person name="Clarke C."/>
            <person name="Bender T."/>
            <person name="Huebert T."/>
            <person name="Mason A.S."/>
            <person name="Pires J.C."/>
            <person name="Barker G."/>
            <person name="Moore J."/>
            <person name="Walley P.G."/>
            <person name="Manoli S."/>
            <person name="Batley J."/>
            <person name="Edwards D."/>
            <person name="Nelson M.N."/>
            <person name="Wang X."/>
            <person name="Paterson A.H."/>
            <person name="King G."/>
            <person name="Bancroft I."/>
            <person name="Chalhoub B."/>
            <person name="Sharpe A.G."/>
        </authorList>
    </citation>
    <scope>NUCLEOTIDE SEQUENCE</scope>
    <source>
        <strain evidence="1 2">cv. TO1000</strain>
    </source>
</reference>
<dbReference type="eggNOG" id="KOG0017">
    <property type="taxonomic scope" value="Eukaryota"/>
</dbReference>
<dbReference type="AlphaFoldDB" id="A0A0D3CNI3"/>
<accession>A0A0D3CNI3</accession>
<dbReference type="HOGENOM" id="CLU_001650_6_0_1"/>
<keyword evidence="2" id="KW-1185">Reference proteome</keyword>
<evidence type="ECO:0000313" key="2">
    <source>
        <dbReference type="Proteomes" id="UP000032141"/>
    </source>
</evidence>
<dbReference type="EnsemblPlants" id="Bo6g001040.1">
    <property type="protein sequence ID" value="Bo6g001040.1"/>
    <property type="gene ID" value="Bo6g001040"/>
</dbReference>
<dbReference type="STRING" id="109376.A0A0D3CNI3"/>
<dbReference type="PANTHER" id="PTHR11439">
    <property type="entry name" value="GAG-POL-RELATED RETROTRANSPOSON"/>
    <property type="match status" value="1"/>
</dbReference>
<proteinExistence type="predicted"/>
<organism evidence="1 2">
    <name type="scientific">Brassica oleracea var. oleracea</name>
    <dbReference type="NCBI Taxonomy" id="109376"/>
    <lineage>
        <taxon>Eukaryota</taxon>
        <taxon>Viridiplantae</taxon>
        <taxon>Streptophyta</taxon>
        <taxon>Embryophyta</taxon>
        <taxon>Tracheophyta</taxon>
        <taxon>Spermatophyta</taxon>
        <taxon>Magnoliopsida</taxon>
        <taxon>eudicotyledons</taxon>
        <taxon>Gunneridae</taxon>
        <taxon>Pentapetalae</taxon>
        <taxon>rosids</taxon>
        <taxon>malvids</taxon>
        <taxon>Brassicales</taxon>
        <taxon>Brassicaceae</taxon>
        <taxon>Brassiceae</taxon>
        <taxon>Brassica</taxon>
    </lineage>
</organism>
<reference evidence="1" key="2">
    <citation type="submission" date="2015-03" db="UniProtKB">
        <authorList>
            <consortium name="EnsemblPlants"/>
        </authorList>
    </citation>
    <scope>IDENTIFICATION</scope>
</reference>
<dbReference type="Gramene" id="Bo6g001040.1">
    <property type="protein sequence ID" value="Bo6g001040.1"/>
    <property type="gene ID" value="Bo6g001040"/>
</dbReference>
<sequence>MFEARSVVTPTASHFKLKSLHPKERADEYEYMKDVLYASAVGSLMYAMVGSRPDLGFAVGLISRFMSHPSREHLEAVKWVLRYVAGAYQKCLTFKKSTEFRVEGFSDSDYSADLDKRRSVSGIVFQVGGNTVSRKSGLQSVVALSTTEAEYMALTLAVKEAIWLRNFVTELGYKQDSVRIHCDSQSAIALSKNAVHHERTKHMDTQFNFIRDIVSK</sequence>
<protein>
    <recommendedName>
        <fullName evidence="3">Reverse transcriptase Ty1/copia-type domain-containing protein</fullName>
    </recommendedName>
</protein>
<dbReference type="CDD" id="cd09272">
    <property type="entry name" value="RNase_HI_RT_Ty1"/>
    <property type="match status" value="1"/>
</dbReference>
<dbReference type="Proteomes" id="UP000032141">
    <property type="component" value="Chromosome C6"/>
</dbReference>